<name>A0A0S2KB34_9GAMM</name>
<dbReference type="Proteomes" id="UP000065641">
    <property type="component" value="Chromosome"/>
</dbReference>
<dbReference type="SUPFAM" id="SSF88723">
    <property type="entry name" value="PIN domain-like"/>
    <property type="match status" value="1"/>
</dbReference>
<protein>
    <submittedName>
        <fullName evidence="1">Uncharacterized protein</fullName>
    </submittedName>
</protein>
<dbReference type="EMBL" id="CP013189">
    <property type="protein sequence ID" value="ALO45533.1"/>
    <property type="molecule type" value="Genomic_DNA"/>
</dbReference>
<sequence length="38" mass="4255">MFILDTNTLIYFFKGMGNVAERLLKVSPKDISIPAIVV</sequence>
<dbReference type="AlphaFoldDB" id="A0A0S2KB34"/>
<reference evidence="1 2" key="1">
    <citation type="submission" date="2015-11" db="EMBL/GenBank/DDBJ databases">
        <authorList>
            <person name="Zhang Y."/>
            <person name="Guo Z."/>
        </authorList>
    </citation>
    <scope>NUCLEOTIDE SEQUENCE [LARGE SCALE GENOMIC DNA]</scope>
    <source>
        <strain evidence="1 2">KCTC 32221</strain>
    </source>
</reference>
<accession>A0A0S2KB34</accession>
<keyword evidence="2" id="KW-1185">Reference proteome</keyword>
<evidence type="ECO:0000313" key="2">
    <source>
        <dbReference type="Proteomes" id="UP000065641"/>
    </source>
</evidence>
<dbReference type="PATRIC" id="fig|1249552.3.peg.867"/>
<evidence type="ECO:0000313" key="1">
    <source>
        <dbReference type="EMBL" id="ALO45533.1"/>
    </source>
</evidence>
<gene>
    <name evidence="1" type="ORF">PS2015_861</name>
</gene>
<dbReference type="InterPro" id="IPR029060">
    <property type="entry name" value="PIN-like_dom_sf"/>
</dbReference>
<dbReference type="KEGG" id="pspi:PS2015_861"/>
<proteinExistence type="predicted"/>
<organism evidence="1 2">
    <name type="scientific">Pseudohongiella spirulinae</name>
    <dbReference type="NCBI Taxonomy" id="1249552"/>
    <lineage>
        <taxon>Bacteria</taxon>
        <taxon>Pseudomonadati</taxon>
        <taxon>Pseudomonadota</taxon>
        <taxon>Gammaproteobacteria</taxon>
        <taxon>Pseudomonadales</taxon>
        <taxon>Pseudohongiellaceae</taxon>
        <taxon>Pseudohongiella</taxon>
    </lineage>
</organism>